<gene>
    <name evidence="1" type="ORF">METZ01_LOCUS128824</name>
</gene>
<sequence length="33" mass="3736">FFRSCSGFPGHDRKLSPGSVAEWVPALYIQRNL</sequence>
<name>A0A381YGC9_9ZZZZ</name>
<feature type="non-terminal residue" evidence="1">
    <location>
        <position position="1"/>
    </location>
</feature>
<feature type="non-terminal residue" evidence="1">
    <location>
        <position position="33"/>
    </location>
</feature>
<accession>A0A381YGC9</accession>
<reference evidence="1" key="1">
    <citation type="submission" date="2018-05" db="EMBL/GenBank/DDBJ databases">
        <authorList>
            <person name="Lanie J.A."/>
            <person name="Ng W.-L."/>
            <person name="Kazmierczak K.M."/>
            <person name="Andrzejewski T.M."/>
            <person name="Davidsen T.M."/>
            <person name="Wayne K.J."/>
            <person name="Tettelin H."/>
            <person name="Glass J.I."/>
            <person name="Rusch D."/>
            <person name="Podicherti R."/>
            <person name="Tsui H.-C.T."/>
            <person name="Winkler M.E."/>
        </authorList>
    </citation>
    <scope>NUCLEOTIDE SEQUENCE</scope>
</reference>
<evidence type="ECO:0000313" key="1">
    <source>
        <dbReference type="EMBL" id="SVA75970.1"/>
    </source>
</evidence>
<proteinExistence type="predicted"/>
<protein>
    <submittedName>
        <fullName evidence="1">Uncharacterized protein</fullName>
    </submittedName>
</protein>
<dbReference type="EMBL" id="UINC01018152">
    <property type="protein sequence ID" value="SVA75970.1"/>
    <property type="molecule type" value="Genomic_DNA"/>
</dbReference>
<organism evidence="1">
    <name type="scientific">marine metagenome</name>
    <dbReference type="NCBI Taxonomy" id="408172"/>
    <lineage>
        <taxon>unclassified sequences</taxon>
        <taxon>metagenomes</taxon>
        <taxon>ecological metagenomes</taxon>
    </lineage>
</organism>
<dbReference type="AlphaFoldDB" id="A0A381YGC9"/>